<organism evidence="7 8">
    <name type="scientific">Rhizoctonia solani</name>
    <dbReference type="NCBI Taxonomy" id="456999"/>
    <lineage>
        <taxon>Eukaryota</taxon>
        <taxon>Fungi</taxon>
        <taxon>Dikarya</taxon>
        <taxon>Basidiomycota</taxon>
        <taxon>Agaricomycotina</taxon>
        <taxon>Agaricomycetes</taxon>
        <taxon>Cantharellales</taxon>
        <taxon>Ceratobasidiaceae</taxon>
        <taxon>Rhizoctonia</taxon>
    </lineage>
</organism>
<accession>A0A8H3AFD2</accession>
<gene>
    <name evidence="7" type="ORF">RDB_LOCUS48122</name>
</gene>
<feature type="transmembrane region" description="Helical" evidence="6">
    <location>
        <begin position="56"/>
        <end position="76"/>
    </location>
</feature>
<proteinExistence type="inferred from homology"/>
<reference evidence="7" key="1">
    <citation type="submission" date="2021-01" db="EMBL/GenBank/DDBJ databases">
        <authorList>
            <person name="Kaushik A."/>
        </authorList>
    </citation>
    <scope>NUCLEOTIDE SEQUENCE</scope>
    <source>
        <strain evidence="7">AG2-2IIIB</strain>
    </source>
</reference>
<feature type="transmembrane region" description="Helical" evidence="6">
    <location>
        <begin position="88"/>
        <end position="108"/>
    </location>
</feature>
<keyword evidence="5 6" id="KW-0472">Membrane</keyword>
<dbReference type="AlphaFoldDB" id="A0A8H3AFD2"/>
<evidence type="ECO:0000256" key="5">
    <source>
        <dbReference type="ARBA" id="ARBA00023136"/>
    </source>
</evidence>
<evidence type="ECO:0000256" key="4">
    <source>
        <dbReference type="ARBA" id="ARBA00022989"/>
    </source>
</evidence>
<keyword evidence="3 6" id="KW-0812">Transmembrane</keyword>
<dbReference type="EMBL" id="CAJMWT010001693">
    <property type="protein sequence ID" value="CAE6415346.1"/>
    <property type="molecule type" value="Genomic_DNA"/>
</dbReference>
<comment type="subcellular location">
    <subcellularLocation>
        <location evidence="1">Membrane</location>
        <topology evidence="1">Multi-pass membrane protein</topology>
    </subcellularLocation>
</comment>
<dbReference type="Proteomes" id="UP000663843">
    <property type="component" value="Unassembled WGS sequence"/>
</dbReference>
<name>A0A8H3AFD2_9AGAM</name>
<sequence length="202" mass="23321">MQAISNVDWWKSVFDVEATIAYFTWYTFLVAAWYVLPGEWVQGTELRTGDRKKYKFNGLSTFLLNLGLVIAWITAFGPRSFTFIYDRWVGLCTAVILNSLIHATYSYIMSTQNEDQRLLALGGNTGNILYDWFIGRELNPSIGSFDIKSFVELRPGMILWFMTNLSSACKQLTHRGTWYPTDSMMLVLFFQGVYIVDTLYNE</sequence>
<comment type="similarity">
    <text evidence="2">Belongs to the ERG4/ERG24 family.</text>
</comment>
<dbReference type="PANTHER" id="PTHR21257:SF52">
    <property type="entry name" value="DELTA(14)-STEROL REDUCTASE TM7SF2"/>
    <property type="match status" value="1"/>
</dbReference>
<evidence type="ECO:0000256" key="6">
    <source>
        <dbReference type="SAM" id="Phobius"/>
    </source>
</evidence>
<dbReference type="GO" id="GO:0005789">
    <property type="term" value="C:endoplasmic reticulum membrane"/>
    <property type="evidence" value="ECO:0007669"/>
    <property type="project" value="TreeGrafter"/>
</dbReference>
<dbReference type="GO" id="GO:0050613">
    <property type="term" value="F:Delta14-sterol reductase activity"/>
    <property type="evidence" value="ECO:0007669"/>
    <property type="project" value="TreeGrafter"/>
</dbReference>
<comment type="caution">
    <text evidence="7">The sequence shown here is derived from an EMBL/GenBank/DDBJ whole genome shotgun (WGS) entry which is preliminary data.</text>
</comment>
<keyword evidence="4 6" id="KW-1133">Transmembrane helix</keyword>
<feature type="non-terminal residue" evidence="7">
    <location>
        <position position="202"/>
    </location>
</feature>
<evidence type="ECO:0000256" key="2">
    <source>
        <dbReference type="ARBA" id="ARBA00005402"/>
    </source>
</evidence>
<protein>
    <submittedName>
        <fullName evidence="7">Uncharacterized protein</fullName>
    </submittedName>
</protein>
<evidence type="ECO:0000256" key="1">
    <source>
        <dbReference type="ARBA" id="ARBA00004141"/>
    </source>
</evidence>
<evidence type="ECO:0000313" key="8">
    <source>
        <dbReference type="Proteomes" id="UP000663843"/>
    </source>
</evidence>
<dbReference type="InterPro" id="IPR001171">
    <property type="entry name" value="ERG24_DHCR-like"/>
</dbReference>
<dbReference type="PANTHER" id="PTHR21257">
    <property type="entry name" value="DELTA(14)-STEROL REDUCTASE"/>
    <property type="match status" value="1"/>
</dbReference>
<dbReference type="GO" id="GO:0006696">
    <property type="term" value="P:ergosterol biosynthetic process"/>
    <property type="evidence" value="ECO:0007669"/>
    <property type="project" value="TreeGrafter"/>
</dbReference>
<dbReference type="Pfam" id="PF01222">
    <property type="entry name" value="ERG4_ERG24"/>
    <property type="match status" value="1"/>
</dbReference>
<feature type="transmembrane region" description="Helical" evidence="6">
    <location>
        <begin position="20"/>
        <end position="36"/>
    </location>
</feature>
<evidence type="ECO:0000256" key="3">
    <source>
        <dbReference type="ARBA" id="ARBA00022692"/>
    </source>
</evidence>
<evidence type="ECO:0000313" key="7">
    <source>
        <dbReference type="EMBL" id="CAE6415346.1"/>
    </source>
</evidence>